<feature type="transmembrane region" description="Helical" evidence="2">
    <location>
        <begin position="14"/>
        <end position="32"/>
    </location>
</feature>
<keyword evidence="2" id="KW-0472">Membrane</keyword>
<dbReference type="GO" id="GO:0043683">
    <property type="term" value="P:type IV pilus assembly"/>
    <property type="evidence" value="ECO:0007669"/>
    <property type="project" value="InterPro"/>
</dbReference>
<evidence type="ECO:0000256" key="2">
    <source>
        <dbReference type="SAM" id="Phobius"/>
    </source>
</evidence>
<gene>
    <name evidence="3" type="ORF">BV912_05155</name>
</gene>
<reference evidence="4" key="1">
    <citation type="submission" date="2017-01" db="EMBL/GenBank/DDBJ databases">
        <authorList>
            <person name="Mah S.A."/>
            <person name="Swanson W.J."/>
            <person name="Moy G.W."/>
            <person name="Vacquier V.D."/>
        </authorList>
    </citation>
    <scope>NUCLEOTIDE SEQUENCE [LARGE SCALE GENOMIC DNA]</scope>
    <source>
        <strain evidence="4">124861</strain>
    </source>
</reference>
<name>A0A1X3DIN2_9NEIS</name>
<dbReference type="Pfam" id="PF07963">
    <property type="entry name" value="N_methyl"/>
    <property type="match status" value="1"/>
</dbReference>
<comment type="caution">
    <text evidence="3">The sequence shown here is derived from an EMBL/GenBank/DDBJ whole genome shotgun (WGS) entry which is preliminary data.</text>
</comment>
<dbReference type="InterPro" id="IPR012902">
    <property type="entry name" value="N_methyl_site"/>
</dbReference>
<dbReference type="EMBL" id="MTAB01000009">
    <property type="protein sequence ID" value="OSI22364.1"/>
    <property type="molecule type" value="Genomic_DNA"/>
</dbReference>
<evidence type="ECO:0000313" key="3">
    <source>
        <dbReference type="EMBL" id="OSI22364.1"/>
    </source>
</evidence>
<keyword evidence="2" id="KW-1133">Transmembrane helix</keyword>
<dbReference type="STRING" id="1931275.BV914_06750"/>
<dbReference type="Pfam" id="PF16732">
    <property type="entry name" value="ComP_DUS"/>
    <property type="match status" value="1"/>
</dbReference>
<dbReference type="NCBIfam" id="TIGR02532">
    <property type="entry name" value="IV_pilin_GFxxxE"/>
    <property type="match status" value="1"/>
</dbReference>
<protein>
    <submittedName>
        <fullName evidence="3">Pilin</fullName>
    </submittedName>
</protein>
<dbReference type="InterPro" id="IPR031982">
    <property type="entry name" value="PilE-like"/>
</dbReference>
<evidence type="ECO:0000313" key="4">
    <source>
        <dbReference type="Proteomes" id="UP000193303"/>
    </source>
</evidence>
<dbReference type="Proteomes" id="UP000193303">
    <property type="component" value="Unassembled WGS sequence"/>
</dbReference>
<comment type="subunit">
    <text evidence="1">The pili are polar flexible filaments of about 5.4 nanometers diameter and 2.5 micrometers average length; they consist of only a single polypeptide chain arranged in a helical configuration of five subunits per turn in the assembled pilus.</text>
</comment>
<dbReference type="AlphaFoldDB" id="A0A1X3DIN2"/>
<dbReference type="SUPFAM" id="SSF54523">
    <property type="entry name" value="Pili subunits"/>
    <property type="match status" value="1"/>
</dbReference>
<sequence>MIVHTQRGFTLTELLFTIVILAVLAAIAVPVYQKYIKNTRLREAHTALIKNAQMMEQFYQQHRSFKLNSTTWPPLPQTATGHFCIRPQGVARGAHDDKFTLKAVAFDKNNEPRVLKINESLIAIVCESSASSCSDENHFFKGKSADKDCRIYSN</sequence>
<keyword evidence="2" id="KW-0812">Transmembrane</keyword>
<accession>A0A1X3DIN2</accession>
<dbReference type="InterPro" id="IPR045584">
    <property type="entry name" value="Pilin-like"/>
</dbReference>
<proteinExistence type="predicted"/>
<dbReference type="Gene3D" id="3.30.700.50">
    <property type="match status" value="1"/>
</dbReference>
<organism evidence="3 4">
    <name type="scientific">Neisseria dumasiana</name>
    <dbReference type="NCBI Taxonomy" id="1931275"/>
    <lineage>
        <taxon>Bacteria</taxon>
        <taxon>Pseudomonadati</taxon>
        <taxon>Pseudomonadota</taxon>
        <taxon>Betaproteobacteria</taxon>
        <taxon>Neisseriales</taxon>
        <taxon>Neisseriaceae</taxon>
        <taxon>Neisseria</taxon>
    </lineage>
</organism>
<evidence type="ECO:0000256" key="1">
    <source>
        <dbReference type="ARBA" id="ARBA00011156"/>
    </source>
</evidence>